<evidence type="ECO:0000313" key="1">
    <source>
        <dbReference type="EMBL" id="ARW58684.1"/>
    </source>
</evidence>
<reference evidence="1 2" key="1">
    <citation type="submission" date="2017-04" db="EMBL/GenBank/DDBJ databases">
        <authorList>
            <person name="Afonso C.L."/>
            <person name="Miller P.J."/>
            <person name="Scott M.A."/>
            <person name="Spackman E."/>
            <person name="Goraichik I."/>
            <person name="Dimitrov K.M."/>
            <person name="Suarez D.L."/>
            <person name="Swayne D.E."/>
        </authorList>
    </citation>
    <scope>NUCLEOTIDE SEQUENCE [LARGE SCALE GENOMIC DNA]</scope>
</reference>
<keyword evidence="2" id="KW-1185">Reference proteome</keyword>
<accession>A0A2H4IAW4</accession>
<dbReference type="EMBL" id="KY984068">
    <property type="protein sequence ID" value="ARW58684.1"/>
    <property type="molecule type" value="Genomic_DNA"/>
</dbReference>
<protein>
    <submittedName>
        <fullName evidence="1">Uncharacterized protein</fullName>
    </submittedName>
</protein>
<sequence length="101" mass="11375">MIPYVYLEQSTIETMKSVFGCDKPFVVASTMNIAGHKGDRVYFSNGANTVIVPRLQGFSIGQVYYIALDNNVYEWKAGTEYDQPQVTDNAVVQAYRITPIR</sequence>
<evidence type="ECO:0000313" key="2">
    <source>
        <dbReference type="Proteomes" id="UP000240568"/>
    </source>
</evidence>
<dbReference type="Proteomes" id="UP000240568">
    <property type="component" value="Segment"/>
</dbReference>
<gene>
    <name evidence="1" type="ORF">Y3_044</name>
</gene>
<proteinExistence type="predicted"/>
<name>A0A2H4IAW4_9CAUD</name>
<organism evidence="1 2">
    <name type="scientific">Erwinia phage vB_EamM_Y3</name>
    <dbReference type="NCBI Taxonomy" id="1983553"/>
    <lineage>
        <taxon>Viruses</taxon>
        <taxon>Duplodnaviria</taxon>
        <taxon>Heunggongvirae</taxon>
        <taxon>Uroviricota</taxon>
        <taxon>Caudoviricetes</taxon>
        <taxon>Sasquatchvirus</taxon>
        <taxon>Sasquatchvirus Y3</taxon>
    </lineage>
</organism>